<sequence>MDFLSASSAMLKTGCKGVPGCFVSGFYFRILSLTETNLDLCQGQHLVLLLPTSSVKMSWRLSCLIPLVCMLMIGSQAGSPIDSNLYADGLFSTLVPLYARSLGLENASVPNCAFNVASTSVTNRDVNVELHGGRLLGLVIPGLARRGQCSAPGWLGLNVTLGCYVSLDNAHLSYAGSAKGDSLLNTNRSIVLQAMPVNASALLEVTSTPGGVPRVRTWALQPFTLAVGTSPKLSLNAARQATFDKEASKCVVSALSNILLVAYREALERSVSGTKLPLP</sequence>
<dbReference type="AlphaFoldDB" id="A0AAQ4D797"/>
<name>A0AAQ4D797_AMBAM</name>
<proteinExistence type="predicted"/>
<evidence type="ECO:0000313" key="2">
    <source>
        <dbReference type="Proteomes" id="UP001321473"/>
    </source>
</evidence>
<accession>A0AAQ4D797</accession>
<dbReference type="EMBL" id="JARKHS020034225">
    <property type="protein sequence ID" value="KAK8758337.1"/>
    <property type="molecule type" value="Genomic_DNA"/>
</dbReference>
<dbReference type="Proteomes" id="UP001321473">
    <property type="component" value="Unassembled WGS sequence"/>
</dbReference>
<comment type="caution">
    <text evidence="1">The sequence shown here is derived from an EMBL/GenBank/DDBJ whole genome shotgun (WGS) entry which is preliminary data.</text>
</comment>
<reference evidence="1 2" key="1">
    <citation type="journal article" date="2023" name="Arcadia Sci">
        <title>De novo assembly of a long-read Amblyomma americanum tick genome.</title>
        <authorList>
            <person name="Chou S."/>
            <person name="Poskanzer K.E."/>
            <person name="Rollins M."/>
            <person name="Thuy-Boun P.S."/>
        </authorList>
    </citation>
    <scope>NUCLEOTIDE SEQUENCE [LARGE SCALE GENOMIC DNA]</scope>
    <source>
        <strain evidence="1">F_SG_1</strain>
        <tissue evidence="1">Salivary glands</tissue>
    </source>
</reference>
<protein>
    <submittedName>
        <fullName evidence="1">Uncharacterized protein</fullName>
    </submittedName>
</protein>
<organism evidence="1 2">
    <name type="scientific">Amblyomma americanum</name>
    <name type="common">Lone star tick</name>
    <dbReference type="NCBI Taxonomy" id="6943"/>
    <lineage>
        <taxon>Eukaryota</taxon>
        <taxon>Metazoa</taxon>
        <taxon>Ecdysozoa</taxon>
        <taxon>Arthropoda</taxon>
        <taxon>Chelicerata</taxon>
        <taxon>Arachnida</taxon>
        <taxon>Acari</taxon>
        <taxon>Parasitiformes</taxon>
        <taxon>Ixodida</taxon>
        <taxon>Ixodoidea</taxon>
        <taxon>Ixodidae</taxon>
        <taxon>Amblyomminae</taxon>
        <taxon>Amblyomma</taxon>
    </lineage>
</organism>
<evidence type="ECO:0000313" key="1">
    <source>
        <dbReference type="EMBL" id="KAK8758337.1"/>
    </source>
</evidence>
<gene>
    <name evidence="1" type="ORF">V5799_004030</name>
</gene>
<keyword evidence="2" id="KW-1185">Reference proteome</keyword>